<evidence type="ECO:0008006" key="4">
    <source>
        <dbReference type="Google" id="ProtNLM"/>
    </source>
</evidence>
<dbReference type="Gene3D" id="3.80.10.10">
    <property type="entry name" value="Ribonuclease Inhibitor"/>
    <property type="match status" value="1"/>
</dbReference>
<keyword evidence="3" id="KW-1185">Reference proteome</keyword>
<dbReference type="EMBL" id="KN822999">
    <property type="protein sequence ID" value="KIO28049.1"/>
    <property type="molecule type" value="Genomic_DNA"/>
</dbReference>
<sequence>MSASTPSASTRQSPTWLSHKLPHTSSVTRAFGIDEIIRLILNFLSERRDLRNTLLVCKAFHTPALDRLWEVIPNLSPLLRILPQDAIDFMVEKSHQGKLVYKHKLLNGRARRVLKLYCRRIKQISALDLRDVDMRTVRAFVGCLGLPLTVGSQRRRVSDDLPCLFPNLARLAISIDPLKPSHGDLLAHLFSPKLEELSIQSNPLHPLLGKWAFANSDGRFSTAGPSRVVSTPKKVTMDTITKELEARLESRNQPAKFHPLVQKAMEPEAPIRRRSKTAKPISSTDDTEDSELAPAFGQKAYAAAVIMSSPLHTMTIDISESTDGGIMQLESLCAIPTLRDARVKGDFAPPTQAYAVLRYLGANPALEHLSSAPTARLASTFNAIESPGASIGEDGWFPALKSFQGYNDSLTRIIASSSGCLSNLTKIHITFRANDLQLDENSNPLSQRLQIQRFFDSVGSRCHALEDVTFTAFWDMDGQEGPISLRELSSCSQMRRLVFDGPDPAMNPPTDTDIIAMAEAWPLLEVLHWQGAVVSRDGPEDHIMWRGYTSIPQQYSSDTRPNATLKSLAKLSQLCQHLKEVEIDVNCHDELGSDDLVEPLPDLERVSVWRWNLASSDVARTSSVIATLAGPWKLESTLGKARDWITGVALRNGSQKTKLWEEVFGRVDELRGVPDELREVDQSEEN</sequence>
<evidence type="ECO:0000313" key="3">
    <source>
        <dbReference type="Proteomes" id="UP000054248"/>
    </source>
</evidence>
<dbReference type="InterPro" id="IPR032675">
    <property type="entry name" value="LRR_dom_sf"/>
</dbReference>
<proteinExistence type="predicted"/>
<reference evidence="3" key="2">
    <citation type="submission" date="2015-01" db="EMBL/GenBank/DDBJ databases">
        <title>Evolutionary Origins and Diversification of the Mycorrhizal Mutualists.</title>
        <authorList>
            <consortium name="DOE Joint Genome Institute"/>
            <consortium name="Mycorrhizal Genomics Consortium"/>
            <person name="Kohler A."/>
            <person name="Kuo A."/>
            <person name="Nagy L.G."/>
            <person name="Floudas D."/>
            <person name="Copeland A."/>
            <person name="Barry K.W."/>
            <person name="Cichocki N."/>
            <person name="Veneault-Fourrey C."/>
            <person name="LaButti K."/>
            <person name="Lindquist E.A."/>
            <person name="Lipzen A."/>
            <person name="Lundell T."/>
            <person name="Morin E."/>
            <person name="Murat C."/>
            <person name="Riley R."/>
            <person name="Ohm R."/>
            <person name="Sun H."/>
            <person name="Tunlid A."/>
            <person name="Henrissat B."/>
            <person name="Grigoriev I.V."/>
            <person name="Hibbett D.S."/>
            <person name="Martin F."/>
        </authorList>
    </citation>
    <scope>NUCLEOTIDE SEQUENCE [LARGE SCALE GENOMIC DNA]</scope>
    <source>
        <strain evidence="3">MUT 4182</strain>
    </source>
</reference>
<dbReference type="OrthoDB" id="3543113at2759"/>
<name>A0A0C3QMG9_9AGAM</name>
<accession>A0A0C3QMG9</accession>
<evidence type="ECO:0000313" key="2">
    <source>
        <dbReference type="EMBL" id="KIO28049.1"/>
    </source>
</evidence>
<gene>
    <name evidence="2" type="ORF">M407DRAFT_231267</name>
</gene>
<feature type="region of interest" description="Disordered" evidence="1">
    <location>
        <begin position="246"/>
        <end position="293"/>
    </location>
</feature>
<protein>
    <recommendedName>
        <fullName evidence="4">F-box domain-containing protein</fullName>
    </recommendedName>
</protein>
<organism evidence="2 3">
    <name type="scientific">Tulasnella calospora MUT 4182</name>
    <dbReference type="NCBI Taxonomy" id="1051891"/>
    <lineage>
        <taxon>Eukaryota</taxon>
        <taxon>Fungi</taxon>
        <taxon>Dikarya</taxon>
        <taxon>Basidiomycota</taxon>
        <taxon>Agaricomycotina</taxon>
        <taxon>Agaricomycetes</taxon>
        <taxon>Cantharellales</taxon>
        <taxon>Tulasnellaceae</taxon>
        <taxon>Tulasnella</taxon>
    </lineage>
</organism>
<dbReference type="AlphaFoldDB" id="A0A0C3QMG9"/>
<dbReference type="HOGENOM" id="CLU_401242_0_0_1"/>
<reference evidence="2 3" key="1">
    <citation type="submission" date="2014-04" db="EMBL/GenBank/DDBJ databases">
        <authorList>
            <consortium name="DOE Joint Genome Institute"/>
            <person name="Kuo A."/>
            <person name="Girlanda M."/>
            <person name="Perotto S."/>
            <person name="Kohler A."/>
            <person name="Nagy L.G."/>
            <person name="Floudas D."/>
            <person name="Copeland A."/>
            <person name="Barry K.W."/>
            <person name="Cichocki N."/>
            <person name="Veneault-Fourrey C."/>
            <person name="LaButti K."/>
            <person name="Lindquist E.A."/>
            <person name="Lipzen A."/>
            <person name="Lundell T."/>
            <person name="Morin E."/>
            <person name="Murat C."/>
            <person name="Sun H."/>
            <person name="Tunlid A."/>
            <person name="Henrissat B."/>
            <person name="Grigoriev I.V."/>
            <person name="Hibbett D.S."/>
            <person name="Martin F."/>
            <person name="Nordberg H.P."/>
            <person name="Cantor M.N."/>
            <person name="Hua S.X."/>
        </authorList>
    </citation>
    <scope>NUCLEOTIDE SEQUENCE [LARGE SCALE GENOMIC DNA]</scope>
    <source>
        <strain evidence="2 3">MUT 4182</strain>
    </source>
</reference>
<dbReference type="Proteomes" id="UP000054248">
    <property type="component" value="Unassembled WGS sequence"/>
</dbReference>
<evidence type="ECO:0000256" key="1">
    <source>
        <dbReference type="SAM" id="MobiDB-lite"/>
    </source>
</evidence>